<reference evidence="3 4" key="1">
    <citation type="submission" date="2023-11" db="EMBL/GenBank/DDBJ databases">
        <authorList>
            <person name="Hedman E."/>
            <person name="Englund M."/>
            <person name="Stromberg M."/>
            <person name="Nyberg Akerstrom W."/>
            <person name="Nylinder S."/>
            <person name="Jareborg N."/>
            <person name="Kallberg Y."/>
            <person name="Kronander E."/>
        </authorList>
    </citation>
    <scope>NUCLEOTIDE SEQUENCE [LARGE SCALE GENOMIC DNA]</scope>
</reference>
<gene>
    <name evidence="3" type="ORF">PARMNEM_LOCUS18229</name>
</gene>
<evidence type="ECO:0000259" key="2">
    <source>
        <dbReference type="Pfam" id="PF13843"/>
    </source>
</evidence>
<dbReference type="Pfam" id="PF13843">
    <property type="entry name" value="DDE_Tnp_1_7"/>
    <property type="match status" value="1"/>
</dbReference>
<evidence type="ECO:0000313" key="4">
    <source>
        <dbReference type="Proteomes" id="UP001314205"/>
    </source>
</evidence>
<feature type="domain" description="PiggyBac transposable element-derived protein" evidence="2">
    <location>
        <begin position="130"/>
        <end position="397"/>
    </location>
</feature>
<protein>
    <recommendedName>
        <fullName evidence="2">PiggyBac transposable element-derived protein domain-containing protein</fullName>
    </recommendedName>
</protein>
<sequence>MDERQDNIIRCWLEDVEVVSDIAPSDTEGNEEECVTELNHDSETEQEYESSIEEKEERSTEERVDEDMEENVENSFSSDDNVPLSTFSNYYRSRNGTRWNKTPPPSSRTRSHYILVQQCGPKGNAKNAQSPLSCFELFFDESLLQIIVESTNIYINIAQSKYKRDRDARQTNMMEIRAFIGLLLVIGVNRSGRRNLKDCWDNSRGTGIELVYLTMSLNRFRFLLRTVRFDDVTSRPRRQSLDKLAAIRDVVEKFISNCKNNYNPSERLTIDEQLVAFRGRCSFIMYMPNKPSKFGIKIIMVVDVKFPYVYNFEIYVGAQPEGPFKLSNKVLDITLRVLDPVCNLGCNITMDNWFSSIPLAQELLKRKTTMVGTLKSNKPEIPAIFKESRQREEKSINSLVIHHMNRMANNEQSLIERRMFLLDVAFELVKPAINYRIGVPNIPRELKTKAQILLKPQSGDNDSNPNRNVQKIGKSGRCAYCPRSRDRSASKFCNICNRWICPDHQVLICTSCHQIT</sequence>
<dbReference type="EMBL" id="CAVLGL010000115">
    <property type="protein sequence ID" value="CAK1599338.1"/>
    <property type="molecule type" value="Genomic_DNA"/>
</dbReference>
<comment type="caution">
    <text evidence="3">The sequence shown here is derived from an EMBL/GenBank/DDBJ whole genome shotgun (WGS) entry which is preliminary data.</text>
</comment>
<dbReference type="PANTHER" id="PTHR46599:SF6">
    <property type="entry name" value="DUAL SPECIFICITY PHOSPHATASE 26"/>
    <property type="match status" value="1"/>
</dbReference>
<organism evidence="3 4">
    <name type="scientific">Parnassius mnemosyne</name>
    <name type="common">clouded apollo</name>
    <dbReference type="NCBI Taxonomy" id="213953"/>
    <lineage>
        <taxon>Eukaryota</taxon>
        <taxon>Metazoa</taxon>
        <taxon>Ecdysozoa</taxon>
        <taxon>Arthropoda</taxon>
        <taxon>Hexapoda</taxon>
        <taxon>Insecta</taxon>
        <taxon>Pterygota</taxon>
        <taxon>Neoptera</taxon>
        <taxon>Endopterygota</taxon>
        <taxon>Lepidoptera</taxon>
        <taxon>Glossata</taxon>
        <taxon>Ditrysia</taxon>
        <taxon>Papilionoidea</taxon>
        <taxon>Papilionidae</taxon>
        <taxon>Parnassiinae</taxon>
        <taxon>Parnassini</taxon>
        <taxon>Parnassius</taxon>
        <taxon>Driopa</taxon>
    </lineage>
</organism>
<proteinExistence type="predicted"/>
<dbReference type="PANTHER" id="PTHR46599">
    <property type="entry name" value="PIGGYBAC TRANSPOSABLE ELEMENT-DERIVED PROTEIN 4"/>
    <property type="match status" value="1"/>
</dbReference>
<dbReference type="AlphaFoldDB" id="A0AAV1LV36"/>
<dbReference type="InterPro" id="IPR029526">
    <property type="entry name" value="PGBD"/>
</dbReference>
<feature type="compositionally biased region" description="Basic and acidic residues" evidence="1">
    <location>
        <begin position="52"/>
        <end position="62"/>
    </location>
</feature>
<evidence type="ECO:0000256" key="1">
    <source>
        <dbReference type="SAM" id="MobiDB-lite"/>
    </source>
</evidence>
<dbReference type="Proteomes" id="UP001314205">
    <property type="component" value="Unassembled WGS sequence"/>
</dbReference>
<name>A0AAV1LV36_9NEOP</name>
<evidence type="ECO:0000313" key="3">
    <source>
        <dbReference type="EMBL" id="CAK1599338.1"/>
    </source>
</evidence>
<feature type="region of interest" description="Disordered" evidence="1">
    <location>
        <begin position="22"/>
        <end position="68"/>
    </location>
</feature>
<accession>A0AAV1LV36</accession>
<keyword evidence="4" id="KW-1185">Reference proteome</keyword>